<sequence length="482" mass="53521">MIESANSRFIGIHNSSDLQPLLKLNPVVDHNLFDLNLIPVTAKWLSVRHAVFHRGDFFVFEPFKPDNLMHVLHDDLLPAYLTMYKLCHGEMGECVRRWRPLLRSDSLPSPLAPLYAALWDNPPTLTGDLDPATPHCFERSHVGLRSDSLWYQYGFERPQSPLPTPYLQREHLDDFRAHLLSRLGATVGGGDPQPPQSGYVLLLSRTESRLILNEAALSAALAARLGRPVRRLALEETSLSAAAALAAGAHLLVGMHGAGLALALLLPPGGAVLELFPYGLRPERYRPYQRLCQLRGLGYRAWVNTDPASSVVPGPEATPDRGGIGHLDDTERQRVQTLQEVPETLCCSDPAFLYRVYQDTMVNTAAVSAAAEAALASARSRRRRTRGALFFPGPARHLTAQAEGDSRLLEWRPPVNAAPEVVSYRVWVRQGERVGEYRVRRPRLTVAAECGLCRLQVWVRTEVDGRPGPVAHETFELDEPPV</sequence>
<evidence type="ECO:0000256" key="2">
    <source>
        <dbReference type="ARBA" id="ARBA00022676"/>
    </source>
</evidence>
<evidence type="ECO:0000256" key="3">
    <source>
        <dbReference type="ARBA" id="ARBA00022679"/>
    </source>
</evidence>
<dbReference type="InterPro" id="IPR049625">
    <property type="entry name" value="Glyco_transf_61_cat"/>
</dbReference>
<evidence type="ECO:0000313" key="9">
    <source>
        <dbReference type="EMBL" id="KAF0302430.1"/>
    </source>
</evidence>
<dbReference type="PANTHER" id="PTHR20961:SF38">
    <property type="entry name" value="PROTEIN O-LINKED-MANNOSE BETA-1,4-N-ACETYLGLUCOSAMINYLTRANSFERASE 2"/>
    <property type="match status" value="1"/>
</dbReference>
<comment type="subcellular location">
    <subcellularLocation>
        <location evidence="1">Membrane</location>
        <topology evidence="1">Single-pass membrane protein</topology>
    </subcellularLocation>
</comment>
<evidence type="ECO:0000256" key="4">
    <source>
        <dbReference type="ARBA" id="ARBA00022692"/>
    </source>
</evidence>
<dbReference type="Pfam" id="PF04577">
    <property type="entry name" value="Glyco_transf_61"/>
    <property type="match status" value="1"/>
</dbReference>
<keyword evidence="3 9" id="KW-0808">Transferase</keyword>
<dbReference type="PANTHER" id="PTHR20961">
    <property type="entry name" value="GLYCOSYLTRANSFERASE"/>
    <property type="match status" value="1"/>
</dbReference>
<dbReference type="GO" id="GO:0097363">
    <property type="term" value="F:protein O-acetylglucosaminyltransferase activity"/>
    <property type="evidence" value="ECO:0007669"/>
    <property type="project" value="TreeGrafter"/>
</dbReference>
<dbReference type="EMBL" id="VIIS01001062">
    <property type="protein sequence ID" value="KAF0302430.1"/>
    <property type="molecule type" value="Genomic_DNA"/>
</dbReference>
<dbReference type="AlphaFoldDB" id="A0A6A4WFL5"/>
<evidence type="ECO:0000256" key="5">
    <source>
        <dbReference type="ARBA" id="ARBA00022989"/>
    </source>
</evidence>
<name>A0A6A4WFL5_AMPAM</name>
<dbReference type="GO" id="GO:0016020">
    <property type="term" value="C:membrane"/>
    <property type="evidence" value="ECO:0007669"/>
    <property type="project" value="UniProtKB-SubCell"/>
</dbReference>
<evidence type="ECO:0000259" key="8">
    <source>
        <dbReference type="Pfam" id="PF04577"/>
    </source>
</evidence>
<keyword evidence="5" id="KW-1133">Transmembrane helix</keyword>
<keyword evidence="6" id="KW-0472">Membrane</keyword>
<comment type="caution">
    <text evidence="9">The sequence shown here is derived from an EMBL/GenBank/DDBJ whole genome shotgun (WGS) entry which is preliminary data.</text>
</comment>
<evidence type="ECO:0000256" key="6">
    <source>
        <dbReference type="ARBA" id="ARBA00023136"/>
    </source>
</evidence>
<evidence type="ECO:0000313" key="10">
    <source>
        <dbReference type="Proteomes" id="UP000440578"/>
    </source>
</evidence>
<accession>A0A6A4WFL5</accession>
<evidence type="ECO:0000256" key="7">
    <source>
        <dbReference type="ARBA" id="ARBA00023180"/>
    </source>
</evidence>
<keyword evidence="10" id="KW-1185">Reference proteome</keyword>
<proteinExistence type="predicted"/>
<feature type="domain" description="Glycosyltransferase 61 catalytic" evidence="8">
    <location>
        <begin position="176"/>
        <end position="272"/>
    </location>
</feature>
<gene>
    <name evidence="9" type="primary">pomgnt2</name>
    <name evidence="9" type="ORF">FJT64_025474</name>
</gene>
<dbReference type="Proteomes" id="UP000440578">
    <property type="component" value="Unassembled WGS sequence"/>
</dbReference>
<organism evidence="9 10">
    <name type="scientific">Amphibalanus amphitrite</name>
    <name type="common">Striped barnacle</name>
    <name type="synonym">Balanus amphitrite</name>
    <dbReference type="NCBI Taxonomy" id="1232801"/>
    <lineage>
        <taxon>Eukaryota</taxon>
        <taxon>Metazoa</taxon>
        <taxon>Ecdysozoa</taxon>
        <taxon>Arthropoda</taxon>
        <taxon>Crustacea</taxon>
        <taxon>Multicrustacea</taxon>
        <taxon>Cirripedia</taxon>
        <taxon>Thoracica</taxon>
        <taxon>Thoracicalcarea</taxon>
        <taxon>Balanomorpha</taxon>
        <taxon>Balanoidea</taxon>
        <taxon>Balanidae</taxon>
        <taxon>Amphibalaninae</taxon>
        <taxon>Amphibalanus</taxon>
    </lineage>
</organism>
<dbReference type="InterPro" id="IPR007657">
    <property type="entry name" value="Glycosyltransferase_61"/>
</dbReference>
<reference evidence="9 10" key="1">
    <citation type="submission" date="2019-07" db="EMBL/GenBank/DDBJ databases">
        <title>Draft genome assembly of a fouling barnacle, Amphibalanus amphitrite (Darwin, 1854): The first reference genome for Thecostraca.</title>
        <authorList>
            <person name="Kim W."/>
        </authorList>
    </citation>
    <scope>NUCLEOTIDE SEQUENCE [LARGE SCALE GENOMIC DNA]</scope>
    <source>
        <strain evidence="9">SNU_AA5</strain>
        <tissue evidence="9">Soma without cirri and trophi</tissue>
    </source>
</reference>
<dbReference type="GO" id="GO:0035269">
    <property type="term" value="P:protein O-linked glycosylation via mannose"/>
    <property type="evidence" value="ECO:0007669"/>
    <property type="project" value="TreeGrafter"/>
</dbReference>
<keyword evidence="4" id="KW-0812">Transmembrane</keyword>
<dbReference type="OrthoDB" id="529273at2759"/>
<keyword evidence="7" id="KW-0325">Glycoprotein</keyword>
<dbReference type="GO" id="GO:0005783">
    <property type="term" value="C:endoplasmic reticulum"/>
    <property type="evidence" value="ECO:0007669"/>
    <property type="project" value="TreeGrafter"/>
</dbReference>
<keyword evidence="2 9" id="KW-0328">Glycosyltransferase</keyword>
<protein>
    <submittedName>
        <fullName evidence="9">Protein O-linked-mannose beta-1,4-N-acetylglucosaminyltransferase 2</fullName>
    </submittedName>
</protein>
<evidence type="ECO:0000256" key="1">
    <source>
        <dbReference type="ARBA" id="ARBA00004167"/>
    </source>
</evidence>